<dbReference type="Proteomes" id="UP001196068">
    <property type="component" value="Unassembled WGS sequence"/>
</dbReference>
<reference evidence="1" key="2">
    <citation type="journal article" date="2021" name="Syst. Appl. Microbiol.">
        <title>Roseomonas hellenica sp. nov., isolated from roots of wild-growing Alkanna tinctoria.</title>
        <authorList>
            <person name="Rat A."/>
            <person name="Naranjo H.D."/>
            <person name="Lebbe L."/>
            <person name="Cnockaert M."/>
            <person name="Krigas N."/>
            <person name="Grigoriadou K."/>
            <person name="Maloupa E."/>
            <person name="Willems A."/>
        </authorList>
    </citation>
    <scope>NUCLEOTIDE SEQUENCE</scope>
    <source>
        <strain evidence="1">LMG 28251</strain>
    </source>
</reference>
<name>A0AAF1K6Z8_9PROT</name>
<dbReference type="RefSeq" id="WP_211876404.1">
    <property type="nucleotide sequence ID" value="NZ_JAAEDH010000041.1"/>
</dbReference>
<proteinExistence type="predicted"/>
<comment type="caution">
    <text evidence="1">The sequence shown here is derived from an EMBL/GenBank/DDBJ whole genome shotgun (WGS) entry which is preliminary data.</text>
</comment>
<accession>A0AAF1K6Z8</accession>
<sequence>MRQAEWTVLPDDVQLTLSREALKRAAATLAQHAELLAAEMEDGLLLDRGGPDALRLFAAVVRATNEDGFGHDRPAFGNA</sequence>
<keyword evidence="2" id="KW-1185">Reference proteome</keyword>
<evidence type="ECO:0000313" key="1">
    <source>
        <dbReference type="EMBL" id="MBR0657543.1"/>
    </source>
</evidence>
<reference evidence="1" key="1">
    <citation type="submission" date="2020-01" db="EMBL/GenBank/DDBJ databases">
        <authorList>
            <person name="Rat A."/>
        </authorList>
    </citation>
    <scope>NUCLEOTIDE SEQUENCE</scope>
    <source>
        <strain evidence="1">LMG 28251</strain>
    </source>
</reference>
<evidence type="ECO:0000313" key="2">
    <source>
        <dbReference type="Proteomes" id="UP001196068"/>
    </source>
</evidence>
<dbReference type="AlphaFoldDB" id="A0AAF1K6Z8"/>
<dbReference type="EMBL" id="JAAEDH010000041">
    <property type="protein sequence ID" value="MBR0657543.1"/>
    <property type="molecule type" value="Genomic_DNA"/>
</dbReference>
<protein>
    <submittedName>
        <fullName evidence="1">Uncharacterized protein</fullName>
    </submittedName>
</protein>
<organism evidence="1 2">
    <name type="scientific">Plastoroseomonas arctica</name>
    <dbReference type="NCBI Taxonomy" id="1509237"/>
    <lineage>
        <taxon>Bacteria</taxon>
        <taxon>Pseudomonadati</taxon>
        <taxon>Pseudomonadota</taxon>
        <taxon>Alphaproteobacteria</taxon>
        <taxon>Acetobacterales</taxon>
        <taxon>Acetobacteraceae</taxon>
        <taxon>Plastoroseomonas</taxon>
    </lineage>
</organism>
<gene>
    <name evidence="1" type="ORF">GXW79_20880</name>
</gene>